<sequence length="261" mass="28767">MPADLQDHTIVLLDEERSIKASISSKLILQPRTNPRNDKDNSLDQNDAAQHTVGSRNYVPHKGANYIGTKKEYWSIQFTDPSWTNPASATSTDIQSSARPTSARHHPQIGPGKKCTPQHWPPSKRSRTPPPPHLLSIPAKRNKKEKEKNSAGKEGRKEGRKAKPASSGPRPSTKGESVKGKERRHEERKTPRITRRKPEGRTRAAKEQRQPSPKRKDGQKGRKEGQTKRNSGENVPCTGTGTMVLPLGAVAVCPICGGVSQ</sequence>
<feature type="compositionally biased region" description="Polar residues" evidence="1">
    <location>
        <begin position="85"/>
        <end position="100"/>
    </location>
</feature>
<dbReference type="AlphaFoldDB" id="A0AAD7MBB8"/>
<organism evidence="2 3">
    <name type="scientific">Mycena metata</name>
    <dbReference type="NCBI Taxonomy" id="1033252"/>
    <lineage>
        <taxon>Eukaryota</taxon>
        <taxon>Fungi</taxon>
        <taxon>Dikarya</taxon>
        <taxon>Basidiomycota</taxon>
        <taxon>Agaricomycotina</taxon>
        <taxon>Agaricomycetes</taxon>
        <taxon>Agaricomycetidae</taxon>
        <taxon>Agaricales</taxon>
        <taxon>Marasmiineae</taxon>
        <taxon>Mycenaceae</taxon>
        <taxon>Mycena</taxon>
    </lineage>
</organism>
<feature type="compositionally biased region" description="Polar residues" evidence="1">
    <location>
        <begin position="43"/>
        <end position="55"/>
    </location>
</feature>
<name>A0AAD7MBB8_9AGAR</name>
<feature type="region of interest" description="Disordered" evidence="1">
    <location>
        <begin position="28"/>
        <end position="61"/>
    </location>
</feature>
<keyword evidence="3" id="KW-1185">Reference proteome</keyword>
<evidence type="ECO:0000313" key="2">
    <source>
        <dbReference type="EMBL" id="KAJ7709171.1"/>
    </source>
</evidence>
<proteinExistence type="predicted"/>
<feature type="compositionally biased region" description="Polar residues" evidence="1">
    <location>
        <begin position="232"/>
        <end position="241"/>
    </location>
</feature>
<reference evidence="2" key="1">
    <citation type="submission" date="2023-03" db="EMBL/GenBank/DDBJ databases">
        <title>Massive genome expansion in bonnet fungi (Mycena s.s.) driven by repeated elements and novel gene families across ecological guilds.</title>
        <authorList>
            <consortium name="Lawrence Berkeley National Laboratory"/>
            <person name="Harder C.B."/>
            <person name="Miyauchi S."/>
            <person name="Viragh M."/>
            <person name="Kuo A."/>
            <person name="Thoen E."/>
            <person name="Andreopoulos B."/>
            <person name="Lu D."/>
            <person name="Skrede I."/>
            <person name="Drula E."/>
            <person name="Henrissat B."/>
            <person name="Morin E."/>
            <person name="Kohler A."/>
            <person name="Barry K."/>
            <person name="LaButti K."/>
            <person name="Morin E."/>
            <person name="Salamov A."/>
            <person name="Lipzen A."/>
            <person name="Mereny Z."/>
            <person name="Hegedus B."/>
            <person name="Baldrian P."/>
            <person name="Stursova M."/>
            <person name="Weitz H."/>
            <person name="Taylor A."/>
            <person name="Grigoriev I.V."/>
            <person name="Nagy L.G."/>
            <person name="Martin F."/>
            <person name="Kauserud H."/>
        </authorList>
    </citation>
    <scope>NUCLEOTIDE SEQUENCE</scope>
    <source>
        <strain evidence="2">CBHHK182m</strain>
    </source>
</reference>
<dbReference type="EMBL" id="JARKIB010000426">
    <property type="protein sequence ID" value="KAJ7709171.1"/>
    <property type="molecule type" value="Genomic_DNA"/>
</dbReference>
<dbReference type="Proteomes" id="UP001215598">
    <property type="component" value="Unassembled WGS sequence"/>
</dbReference>
<feature type="compositionally biased region" description="Basic and acidic residues" evidence="1">
    <location>
        <begin position="176"/>
        <end position="231"/>
    </location>
</feature>
<evidence type="ECO:0000313" key="3">
    <source>
        <dbReference type="Proteomes" id="UP001215598"/>
    </source>
</evidence>
<feature type="compositionally biased region" description="Basic and acidic residues" evidence="1">
    <location>
        <begin position="144"/>
        <end position="157"/>
    </location>
</feature>
<protein>
    <submittedName>
        <fullName evidence="2">Uncharacterized protein</fullName>
    </submittedName>
</protein>
<evidence type="ECO:0000256" key="1">
    <source>
        <dbReference type="SAM" id="MobiDB-lite"/>
    </source>
</evidence>
<comment type="caution">
    <text evidence="2">The sequence shown here is derived from an EMBL/GenBank/DDBJ whole genome shotgun (WGS) entry which is preliminary data.</text>
</comment>
<feature type="region of interest" description="Disordered" evidence="1">
    <location>
        <begin position="85"/>
        <end position="242"/>
    </location>
</feature>
<accession>A0AAD7MBB8</accession>
<gene>
    <name evidence="2" type="ORF">B0H16DRAFT_1481150</name>
</gene>